<name>A0A7Z9CRK3_RAOTE</name>
<evidence type="ECO:0000313" key="2">
    <source>
        <dbReference type="EMBL" id="VED49945.1"/>
    </source>
</evidence>
<keyword evidence="3" id="KW-1185">Reference proteome</keyword>
<accession>A0A7Z9CRK3</accession>
<evidence type="ECO:0000259" key="1">
    <source>
        <dbReference type="Pfam" id="PF04448"/>
    </source>
</evidence>
<feature type="domain" description="DUF551" evidence="1">
    <location>
        <begin position="346"/>
        <end position="399"/>
    </location>
</feature>
<evidence type="ECO:0000313" key="3">
    <source>
        <dbReference type="Proteomes" id="UP000267630"/>
    </source>
</evidence>
<organism evidence="2 3">
    <name type="scientific">Raoultella terrigena</name>
    <name type="common">Klebsiella terrigena</name>
    <dbReference type="NCBI Taxonomy" id="577"/>
    <lineage>
        <taxon>Bacteria</taxon>
        <taxon>Pseudomonadati</taxon>
        <taxon>Pseudomonadota</taxon>
        <taxon>Gammaproteobacteria</taxon>
        <taxon>Enterobacterales</taxon>
        <taxon>Enterobacteriaceae</taxon>
        <taxon>Klebsiella/Raoultella group</taxon>
        <taxon>Raoultella</taxon>
    </lineage>
</organism>
<proteinExistence type="predicted"/>
<protein>
    <submittedName>
        <fullName evidence="2">Protein of uncharacterized function (DUF551)</fullName>
    </submittedName>
</protein>
<sequence>MTSKLTRLTDEELAELAFYAGESTCHPDPNYQLGFESLATGSSVLSIVRELQERRKAAMDSEPVALQPELEKVIYHFRDWNEGFPVERFKADYVISWMLANYPPAQPAPVVSADLLHTAASAIEDLLTTKDRTGAGVWFDLPFRLRSAANAQPAPVVPENSDPRDAFEAVFPMPKHAQRCGDGYAVTSYGAWTAYEFVKKWEGWNACRSAMLQDSQKSAGASNNCRSRENVQVMQDVSRCSTKAAPVLDSSPKTAESRCSKSPMWIGVDWAKGFEPGNSPVIPAGYVMVPREPTDEMIAAAMNCDDVLFNSDESFCVQFGNIYKAMLAAAPQPQNEPQNIPEIIPQWIPVSERMPERGDYLVTDGSDFDVQTFDGEQFIPGFVWEDKITHWMPLPAAPQEVKGEHRIRDEMDMGARITSHRFKV</sequence>
<dbReference type="Proteomes" id="UP000267630">
    <property type="component" value="Chromosome 3"/>
</dbReference>
<dbReference type="AlphaFoldDB" id="A0A7Z9CRK3"/>
<dbReference type="EMBL" id="LR134253">
    <property type="protein sequence ID" value="VED49945.1"/>
    <property type="molecule type" value="Genomic_DNA"/>
</dbReference>
<dbReference type="InterPro" id="IPR007539">
    <property type="entry name" value="DUF551"/>
</dbReference>
<reference evidence="2 3" key="1">
    <citation type="submission" date="2018-12" db="EMBL/GenBank/DDBJ databases">
        <authorList>
            <consortium name="Pathogen Informatics"/>
        </authorList>
    </citation>
    <scope>NUCLEOTIDE SEQUENCE [LARGE SCALE GENOMIC DNA]</scope>
    <source>
        <strain evidence="2 3">NCTC9997</strain>
    </source>
</reference>
<gene>
    <name evidence="2" type="ORF">NCTC9997_03006</name>
</gene>
<dbReference type="Pfam" id="PF04448">
    <property type="entry name" value="DUF551"/>
    <property type="match status" value="1"/>
</dbReference>